<keyword evidence="2" id="KW-1185">Reference proteome</keyword>
<dbReference type="InterPro" id="IPR047777">
    <property type="entry name" value="LapA-like_RM"/>
</dbReference>
<dbReference type="Gene3D" id="2.60.40.10">
    <property type="entry name" value="Immunoglobulins"/>
    <property type="match status" value="3"/>
</dbReference>
<dbReference type="Proteomes" id="UP001231109">
    <property type="component" value="Unassembled WGS sequence"/>
</dbReference>
<dbReference type="InterPro" id="IPR049826">
    <property type="entry name" value="Ig-like_ice"/>
</dbReference>
<feature type="non-terminal residue" evidence="1">
    <location>
        <position position="423"/>
    </location>
</feature>
<organism evidence="1 2">
    <name type="scientific">Rheinheimera baltica</name>
    <dbReference type="NCBI Taxonomy" id="67576"/>
    <lineage>
        <taxon>Bacteria</taxon>
        <taxon>Pseudomonadati</taxon>
        <taxon>Pseudomonadota</taxon>
        <taxon>Gammaproteobacteria</taxon>
        <taxon>Chromatiales</taxon>
        <taxon>Chromatiaceae</taxon>
        <taxon>Rheinheimera</taxon>
    </lineage>
</organism>
<reference evidence="1 2" key="1">
    <citation type="submission" date="2022-11" db="EMBL/GenBank/DDBJ databases">
        <title>Viruses from the air-sea interface of a natural surface slick.</title>
        <authorList>
            <person name="Rahlff J."/>
            <person name="Holmfeldt K."/>
        </authorList>
    </citation>
    <scope>NUCLEOTIDE SEQUENCE [LARGE SCALE GENOMIC DNA]</scope>
    <source>
        <strain evidence="1 2">SMS4</strain>
    </source>
</reference>
<gene>
    <name evidence="1" type="ORF">ORJ04_13475</name>
</gene>
<accession>A0ABT9I0N8</accession>
<sequence>MSEIIAQVVEGTVKVQSVNGEIRVLKQGDALLPGDIIITADDSAVVLAYLNETVSIASNQQIVISDSWLQADVSATDSAVNVTSADDILAVLDAEGDLLAELEATAAGGAGTGENSGNSFVRLTRIAESNDPSLLLPGSFSAAEGPAADADLFGAVQPVNEPVDILVNSITEDNIINASEAAGTVTVSGTATGGDIAPGDLVTIVINGITYTTIVQADGTWSVDVAGSDLAAGPSFDVVVTSTNLIGNSVTSSVTSTHGVDVTADAGTVLIDNITADNILNAIEAGSTITVTGSAVGGDIAPGDVVTMVINGTTYTTTVQADGTWSVDVAGSDLAADTSFDVVVNSSDALGNTVDSTGTSTHTVDTEAEAGTVNIDNITADDILNATEAGSTITVTGSAVGGDIAPGDVVTMVINGTTYTTTV</sequence>
<comment type="caution">
    <text evidence="1">The sequence shown here is derived from an EMBL/GenBank/DDBJ whole genome shotgun (WGS) entry which is preliminary data.</text>
</comment>
<protein>
    <submittedName>
        <fullName evidence="1">Retention module-containing protein</fullName>
    </submittedName>
</protein>
<name>A0ABT9I0N8_9GAMM</name>
<evidence type="ECO:0000313" key="2">
    <source>
        <dbReference type="Proteomes" id="UP001231109"/>
    </source>
</evidence>
<dbReference type="NCBIfam" id="NF033510">
    <property type="entry name" value="Ca_tandemer"/>
    <property type="match status" value="3"/>
</dbReference>
<dbReference type="NCBIfam" id="NF012196">
    <property type="entry name" value="Ig_like_ice"/>
    <property type="match status" value="3"/>
</dbReference>
<dbReference type="EMBL" id="JAPJDZ010000034">
    <property type="protein sequence ID" value="MDP5136959.1"/>
    <property type="molecule type" value="Genomic_DNA"/>
</dbReference>
<evidence type="ECO:0000313" key="1">
    <source>
        <dbReference type="EMBL" id="MDP5136959.1"/>
    </source>
</evidence>
<proteinExistence type="predicted"/>
<dbReference type="InterPro" id="IPR013783">
    <property type="entry name" value="Ig-like_fold"/>
</dbReference>
<dbReference type="NCBIfam" id="NF033682">
    <property type="entry name" value="retention_LapA"/>
    <property type="match status" value="1"/>
</dbReference>
<dbReference type="RefSeq" id="WP_305976434.1">
    <property type="nucleotide sequence ID" value="NZ_JAPJDZ010000034.1"/>
</dbReference>